<dbReference type="RefSeq" id="WP_320378572.1">
    <property type="nucleotide sequence ID" value="NZ_JAWDIQ010000001.1"/>
</dbReference>
<dbReference type="Proteomes" id="UP001275315">
    <property type="component" value="Unassembled WGS sequence"/>
</dbReference>
<protein>
    <submittedName>
        <fullName evidence="1">Uncharacterized protein</fullName>
    </submittedName>
</protein>
<organism evidence="1 2">
    <name type="scientific">Paracerasibacillus soli</name>
    <dbReference type="NCBI Taxonomy" id="480284"/>
    <lineage>
        <taxon>Bacteria</taxon>
        <taxon>Bacillati</taxon>
        <taxon>Bacillota</taxon>
        <taxon>Bacilli</taxon>
        <taxon>Bacillales</taxon>
        <taxon>Bacillaceae</taxon>
        <taxon>Paracerasibacillus</taxon>
    </lineage>
</organism>
<gene>
    <name evidence="1" type="ORF">RWD45_03160</name>
</gene>
<accession>A0ABU5CPP1</accession>
<proteinExistence type="predicted"/>
<name>A0ABU5CPP1_9BACI</name>
<evidence type="ECO:0000313" key="1">
    <source>
        <dbReference type="EMBL" id="MDY0407789.1"/>
    </source>
</evidence>
<evidence type="ECO:0000313" key="2">
    <source>
        <dbReference type="Proteomes" id="UP001275315"/>
    </source>
</evidence>
<reference evidence="1 2" key="1">
    <citation type="submission" date="2023-10" db="EMBL/GenBank/DDBJ databases">
        <title>Virgibacillus soli CC-YMP-6 genome.</title>
        <authorList>
            <person name="Miliotis G."/>
            <person name="Sengupta P."/>
            <person name="Hameed A."/>
            <person name="Chuvochina M."/>
            <person name="Mcdonagh F."/>
            <person name="Simpson A.C."/>
            <person name="Singh N.K."/>
            <person name="Rekha P.D."/>
            <person name="Raman K."/>
            <person name="Hugenholtz P."/>
            <person name="Venkateswaran K."/>
        </authorList>
    </citation>
    <scope>NUCLEOTIDE SEQUENCE [LARGE SCALE GENOMIC DNA]</scope>
    <source>
        <strain evidence="1 2">CC-YMP-6</strain>
    </source>
</reference>
<sequence>MSEDRDIIDEDLFEDIDEEEMYELLQQAKRKLKPNSKKESQNVHFPNGHFGSFHLQCFFK</sequence>
<comment type="caution">
    <text evidence="1">The sequence shown here is derived from an EMBL/GenBank/DDBJ whole genome shotgun (WGS) entry which is preliminary data.</text>
</comment>
<dbReference type="EMBL" id="JAWDIQ010000001">
    <property type="protein sequence ID" value="MDY0407789.1"/>
    <property type="molecule type" value="Genomic_DNA"/>
</dbReference>
<keyword evidence="2" id="KW-1185">Reference proteome</keyword>